<dbReference type="OrthoDB" id="9804504at2"/>
<dbReference type="GO" id="GO:0003924">
    <property type="term" value="F:GTPase activity"/>
    <property type="evidence" value="ECO:0007669"/>
    <property type="project" value="InterPro"/>
</dbReference>
<dbReference type="Pfam" id="PF00009">
    <property type="entry name" value="GTP_EFTU"/>
    <property type="match status" value="1"/>
</dbReference>
<dbReference type="InterPro" id="IPR000795">
    <property type="entry name" value="T_Tr_GTP-bd_dom"/>
</dbReference>
<gene>
    <name evidence="10" type="ORF">EV207_1067</name>
</gene>
<dbReference type="InterPro" id="IPR015191">
    <property type="entry name" value="SelB_WHD4"/>
</dbReference>
<dbReference type="SUPFAM" id="SSF50447">
    <property type="entry name" value="Translation proteins"/>
    <property type="match status" value="1"/>
</dbReference>
<dbReference type="RefSeq" id="WP_132744709.1">
    <property type="nucleotide sequence ID" value="NZ_SLXK01000006.1"/>
</dbReference>
<dbReference type="GO" id="GO:0003723">
    <property type="term" value="F:RNA binding"/>
    <property type="evidence" value="ECO:0007669"/>
    <property type="project" value="InterPro"/>
</dbReference>
<dbReference type="GO" id="GO:0005829">
    <property type="term" value="C:cytosol"/>
    <property type="evidence" value="ECO:0007669"/>
    <property type="project" value="TreeGrafter"/>
</dbReference>
<feature type="domain" description="Tr-type G" evidence="9">
    <location>
        <begin position="12"/>
        <end position="185"/>
    </location>
</feature>
<comment type="subcellular location">
    <subcellularLocation>
        <location evidence="1">Cytoplasm</location>
    </subcellularLocation>
</comment>
<dbReference type="GO" id="GO:0005525">
    <property type="term" value="F:GTP binding"/>
    <property type="evidence" value="ECO:0007669"/>
    <property type="project" value="UniProtKB-KW"/>
</dbReference>
<evidence type="ECO:0000313" key="10">
    <source>
        <dbReference type="EMBL" id="TCP30184.1"/>
    </source>
</evidence>
<comment type="function">
    <text evidence="7">Translation factor necessary for the incorporation of selenocysteine into proteins. It probably replaces EF-Tu for the insertion of selenocysteine directed by the UGA codon. SelB binds GTP and GDP.</text>
</comment>
<dbReference type="NCBIfam" id="TIGR00231">
    <property type="entry name" value="small_GTP"/>
    <property type="match status" value="1"/>
</dbReference>
<dbReference type="InterPro" id="IPR009000">
    <property type="entry name" value="Transl_B-barrel_sf"/>
</dbReference>
<dbReference type="InterPro" id="IPR015190">
    <property type="entry name" value="Elong_fac_SelB-wing-hlx_typ-2"/>
</dbReference>
<keyword evidence="4" id="KW-0547">Nucleotide-binding</keyword>
<dbReference type="InterPro" id="IPR004161">
    <property type="entry name" value="EFTu-like_2"/>
</dbReference>
<comment type="caution">
    <text evidence="10">The sequence shown here is derived from an EMBL/GenBank/DDBJ whole genome shotgun (WGS) entry which is preliminary data.</text>
</comment>
<keyword evidence="6" id="KW-0342">GTP-binding</keyword>
<evidence type="ECO:0000256" key="2">
    <source>
        <dbReference type="ARBA" id="ARBA00015953"/>
    </source>
</evidence>
<dbReference type="Pfam" id="PF09106">
    <property type="entry name" value="WHD_2nd_SelB"/>
    <property type="match status" value="1"/>
</dbReference>
<dbReference type="InterPro" id="IPR050055">
    <property type="entry name" value="EF-Tu_GTPase"/>
</dbReference>
<dbReference type="Gene3D" id="1.10.10.10">
    <property type="entry name" value="Winged helix-like DNA-binding domain superfamily/Winged helix DNA-binding domain"/>
    <property type="match status" value="1"/>
</dbReference>
<evidence type="ECO:0000256" key="6">
    <source>
        <dbReference type="ARBA" id="ARBA00023134"/>
    </source>
</evidence>
<dbReference type="Pfam" id="PF03144">
    <property type="entry name" value="GTP_EFTU_D2"/>
    <property type="match status" value="1"/>
</dbReference>
<keyword evidence="11" id="KW-1185">Reference proteome</keyword>
<dbReference type="GO" id="GO:0003746">
    <property type="term" value="F:translation elongation factor activity"/>
    <property type="evidence" value="ECO:0007669"/>
    <property type="project" value="UniProtKB-KW"/>
</dbReference>
<dbReference type="Gene3D" id="3.40.50.300">
    <property type="entry name" value="P-loop containing nucleotide triphosphate hydrolases"/>
    <property type="match status" value="1"/>
</dbReference>
<dbReference type="Gene3D" id="2.40.30.10">
    <property type="entry name" value="Translation factors"/>
    <property type="match status" value="2"/>
</dbReference>
<dbReference type="SUPFAM" id="SSF52540">
    <property type="entry name" value="P-loop containing nucleoside triphosphate hydrolases"/>
    <property type="match status" value="1"/>
</dbReference>
<keyword evidence="5" id="KW-0648">Protein biosynthesis</keyword>
<reference evidence="10 11" key="1">
    <citation type="submission" date="2019-03" db="EMBL/GenBank/DDBJ databases">
        <title>Genomic Encyclopedia of Type Strains, Phase IV (KMG-IV): sequencing the most valuable type-strain genomes for metagenomic binning, comparative biology and taxonomic classification.</title>
        <authorList>
            <person name="Goeker M."/>
        </authorList>
    </citation>
    <scope>NUCLEOTIDE SEQUENCE [LARGE SCALE GENOMIC DNA]</scope>
    <source>
        <strain evidence="10 11">DSM 19377</strain>
    </source>
</reference>
<dbReference type="PANTHER" id="PTHR43721">
    <property type="entry name" value="ELONGATION FACTOR TU-RELATED"/>
    <property type="match status" value="1"/>
</dbReference>
<dbReference type="PANTHER" id="PTHR43721:SF22">
    <property type="entry name" value="ELONGATION FACTOR TU, MITOCHONDRIAL"/>
    <property type="match status" value="1"/>
</dbReference>
<dbReference type="CDD" id="cd15491">
    <property type="entry name" value="selB_III"/>
    <property type="match status" value="1"/>
</dbReference>
<dbReference type="SUPFAM" id="SSF50465">
    <property type="entry name" value="EF-Tu/eEF-1alpha/eIF2-gamma C-terminal domain"/>
    <property type="match status" value="1"/>
</dbReference>
<evidence type="ECO:0000256" key="7">
    <source>
        <dbReference type="ARBA" id="ARBA00025526"/>
    </source>
</evidence>
<dbReference type="PROSITE" id="PS51722">
    <property type="entry name" value="G_TR_2"/>
    <property type="match status" value="1"/>
</dbReference>
<evidence type="ECO:0000259" key="9">
    <source>
        <dbReference type="PROSITE" id="PS51722"/>
    </source>
</evidence>
<dbReference type="EMBL" id="SLXK01000006">
    <property type="protein sequence ID" value="TCP30184.1"/>
    <property type="molecule type" value="Genomic_DNA"/>
</dbReference>
<accession>A0A4R2P7L2</accession>
<dbReference type="NCBIfam" id="TIGR00475">
    <property type="entry name" value="selB"/>
    <property type="match status" value="1"/>
</dbReference>
<dbReference type="InterPro" id="IPR057335">
    <property type="entry name" value="Beta-barrel_SelB"/>
</dbReference>
<evidence type="ECO:0000256" key="1">
    <source>
        <dbReference type="ARBA" id="ARBA00004496"/>
    </source>
</evidence>
<dbReference type="InterPro" id="IPR036388">
    <property type="entry name" value="WH-like_DNA-bd_sf"/>
</dbReference>
<dbReference type="Pfam" id="PF09107">
    <property type="entry name" value="WHD_3rd_SelB"/>
    <property type="match status" value="1"/>
</dbReference>
<dbReference type="Proteomes" id="UP000295416">
    <property type="component" value="Unassembled WGS sequence"/>
</dbReference>
<keyword evidence="10" id="KW-0251">Elongation factor</keyword>
<evidence type="ECO:0000256" key="4">
    <source>
        <dbReference type="ARBA" id="ARBA00022741"/>
    </source>
</evidence>
<name>A0A4R2P7L2_9BACL</name>
<evidence type="ECO:0000256" key="5">
    <source>
        <dbReference type="ARBA" id="ARBA00022917"/>
    </source>
</evidence>
<dbReference type="CDD" id="cd03696">
    <property type="entry name" value="SelB_II"/>
    <property type="match status" value="1"/>
</dbReference>
<dbReference type="Gene3D" id="1.10.10.2770">
    <property type="match status" value="1"/>
</dbReference>
<dbReference type="GO" id="GO:0001514">
    <property type="term" value="P:selenocysteine incorporation"/>
    <property type="evidence" value="ECO:0007669"/>
    <property type="project" value="InterPro"/>
</dbReference>
<dbReference type="InterPro" id="IPR004535">
    <property type="entry name" value="Transl_elong_SelB"/>
</dbReference>
<dbReference type="InterPro" id="IPR005225">
    <property type="entry name" value="Small_GTP-bd"/>
</dbReference>
<evidence type="ECO:0000256" key="8">
    <source>
        <dbReference type="ARBA" id="ARBA00031615"/>
    </source>
</evidence>
<keyword evidence="3" id="KW-0963">Cytoplasm</keyword>
<dbReference type="CDD" id="cd04171">
    <property type="entry name" value="SelB"/>
    <property type="match status" value="1"/>
</dbReference>
<dbReference type="InterPro" id="IPR036390">
    <property type="entry name" value="WH_DNA-bd_sf"/>
</dbReference>
<organism evidence="10 11">
    <name type="scientific">Scopulibacillus darangshiensis</name>
    <dbReference type="NCBI Taxonomy" id="442528"/>
    <lineage>
        <taxon>Bacteria</taxon>
        <taxon>Bacillati</taxon>
        <taxon>Bacillota</taxon>
        <taxon>Bacilli</taxon>
        <taxon>Bacillales</taxon>
        <taxon>Sporolactobacillaceae</taxon>
        <taxon>Scopulibacillus</taxon>
    </lineage>
</organism>
<protein>
    <recommendedName>
        <fullName evidence="2">Selenocysteine-specific elongation factor</fullName>
    </recommendedName>
    <alternativeName>
        <fullName evidence="8">SelB translation factor</fullName>
    </alternativeName>
</protein>
<dbReference type="SUPFAM" id="SSF46785">
    <property type="entry name" value="Winged helix' DNA-binding domain"/>
    <property type="match status" value="2"/>
</dbReference>
<sequence length="637" mass="71360">MANTIGEIDMLKHDMTIGLAGHIDHGKTSLTKALTDIETDRLKEEQTRNISIENGFAYLDLEDQRRAAIIDVPGHERFIRQMIAGVAGIDLVILVIAADEGVMPQTEEHIDILTLLGIKQALIVLTKIGVVDDEWLAMVEEDVSSYLKKTSFADAPIYKVDSVSGKGIALLKDAINAASHEIRAKNPNEPFRMPIDDVFTLHGLGTIVRGTIFNGQVHKDDNLMLLPKGQKVKVKSLQIHHKDTSIASSGQRAAMNIGGLSRDDVKRGDVLVSDGTIYMPSSRLDVQLKILNNIDRPFKQRSPVICHLGTAAVMGKLIMFDRNKCEAGDDLYCQIELAAPLTAKKGDRFIVRRPTPAETIGGGQVIDVEAVKHRFGEGTIKLLERKAQGAPADLVYQYLVEFEEATERDLLRSTGLPNDLLIQILNDTLERRVIARLSHNTYVLNDRLNQAQGLLLENLKAYHQDYPMRQGLSKADLLRSLPFGEALQSKVYERLKESNELESHDHMVKLSDFTPHFPDQWARRMTGVVNDLAKQGLKPVSWSELADESGIPAGLQKDLKDYLLSVGKTMLLEEDLLMHHQAFCDAVKRLRQKSNEAFTIQDAKAVLDLSRKYLIPFLECCDREGYTVRENNKRRWK</sequence>
<dbReference type="PRINTS" id="PR00315">
    <property type="entry name" value="ELONGATNFCT"/>
</dbReference>
<dbReference type="InterPro" id="IPR027417">
    <property type="entry name" value="P-loop_NTPase"/>
</dbReference>
<dbReference type="AlphaFoldDB" id="A0A4R2P7L2"/>
<proteinExistence type="predicted"/>
<dbReference type="InterPro" id="IPR009001">
    <property type="entry name" value="Transl_elong_EF1A/Init_IF2_C"/>
</dbReference>
<evidence type="ECO:0000313" key="11">
    <source>
        <dbReference type="Proteomes" id="UP000295416"/>
    </source>
</evidence>
<evidence type="ECO:0000256" key="3">
    <source>
        <dbReference type="ARBA" id="ARBA00022490"/>
    </source>
</evidence>
<dbReference type="Pfam" id="PF25461">
    <property type="entry name" value="Beta-barrel_SelB"/>
    <property type="match status" value="1"/>
</dbReference>